<dbReference type="Gene3D" id="3.40.50.1000">
    <property type="entry name" value="HAD superfamily/HAD-like"/>
    <property type="match status" value="1"/>
</dbReference>
<organism evidence="1 2">
    <name type="scientific">Merdimmobilis hominis</name>
    <dbReference type="NCBI Taxonomy" id="2897707"/>
    <lineage>
        <taxon>Bacteria</taxon>
        <taxon>Bacillati</taxon>
        <taxon>Bacillota</taxon>
        <taxon>Clostridia</taxon>
        <taxon>Eubacteriales</taxon>
        <taxon>Oscillospiraceae</taxon>
        <taxon>Merdimmobilis</taxon>
    </lineage>
</organism>
<dbReference type="Gene3D" id="1.10.150.240">
    <property type="entry name" value="Putative phosphatase, domain 2"/>
    <property type="match status" value="1"/>
</dbReference>
<dbReference type="InterPro" id="IPR023198">
    <property type="entry name" value="PGP-like_dom2"/>
</dbReference>
<evidence type="ECO:0000313" key="2">
    <source>
        <dbReference type="Proteomes" id="UP000774750"/>
    </source>
</evidence>
<reference evidence="1" key="1">
    <citation type="submission" date="2020-08" db="EMBL/GenBank/DDBJ databases">
        <authorList>
            <person name="Cejkova D."/>
            <person name="Kubasova T."/>
            <person name="Jahodarova E."/>
            <person name="Rychlik I."/>
        </authorList>
    </citation>
    <scope>NUCLEOTIDE SEQUENCE</scope>
    <source>
        <strain evidence="1">An559</strain>
    </source>
</reference>
<dbReference type="SUPFAM" id="SSF56784">
    <property type="entry name" value="HAD-like"/>
    <property type="match status" value="1"/>
</dbReference>
<proteinExistence type="predicted"/>
<keyword evidence="2" id="KW-1185">Reference proteome</keyword>
<dbReference type="InterPro" id="IPR041492">
    <property type="entry name" value="HAD_2"/>
</dbReference>
<dbReference type="PANTHER" id="PTHR18901:SF38">
    <property type="entry name" value="PSEUDOURIDINE-5'-PHOSPHATASE"/>
    <property type="match status" value="1"/>
</dbReference>
<dbReference type="PANTHER" id="PTHR18901">
    <property type="entry name" value="2-DEOXYGLUCOSE-6-PHOSPHATE PHOSPHATASE 2"/>
    <property type="match status" value="1"/>
</dbReference>
<sequence length="219" mass="24672">MIKAVVFDMDGVLFDTERISREAWFYTARQMGIEAQFEPVFLRAIGMNRSDTREMFLSIYGADFPYETFQTTSSQKFHELIKQELPMKPGVYEILSWLCARKVPTALASSTSKKSVLSHLSRTNLTDFFNDVITGDMVVHSKPHPEIYEMACRAIHTAPADCIAVEDSKNGIRSAFAAGMKPIMIPDQVQPDDETAALLFKKYDSLLCLLDDLPALIDC</sequence>
<protein>
    <submittedName>
        <fullName evidence="1">HAD family phosphatase</fullName>
    </submittedName>
</protein>
<dbReference type="InterPro" id="IPR036412">
    <property type="entry name" value="HAD-like_sf"/>
</dbReference>
<reference evidence="1" key="2">
    <citation type="journal article" date="2021" name="Sci. Rep.">
        <title>The distribution of antibiotic resistance genes in chicken gut microbiota commensals.</title>
        <authorList>
            <person name="Juricova H."/>
            <person name="Matiasovicova J."/>
            <person name="Kubasova T."/>
            <person name="Cejkova D."/>
            <person name="Rychlik I."/>
        </authorList>
    </citation>
    <scope>NUCLEOTIDE SEQUENCE</scope>
    <source>
        <strain evidence="1">An559</strain>
    </source>
</reference>
<comment type="caution">
    <text evidence="1">The sequence shown here is derived from an EMBL/GenBank/DDBJ whole genome shotgun (WGS) entry which is preliminary data.</text>
</comment>
<dbReference type="SFLD" id="SFLDG01129">
    <property type="entry name" value="C1.5:_HAD__Beta-PGM__Phosphata"/>
    <property type="match status" value="1"/>
</dbReference>
<dbReference type="EMBL" id="JACJKY010000009">
    <property type="protein sequence ID" value="MBM6920924.1"/>
    <property type="molecule type" value="Genomic_DNA"/>
</dbReference>
<gene>
    <name evidence="1" type="ORF">H6A12_07145</name>
</gene>
<dbReference type="RefSeq" id="WP_204446362.1">
    <property type="nucleotide sequence ID" value="NZ_JACJKY010000009.1"/>
</dbReference>
<evidence type="ECO:0000313" key="1">
    <source>
        <dbReference type="EMBL" id="MBM6920924.1"/>
    </source>
</evidence>
<dbReference type="InterPro" id="IPR006439">
    <property type="entry name" value="HAD-SF_hydro_IA"/>
</dbReference>
<dbReference type="InterPro" id="IPR023214">
    <property type="entry name" value="HAD_sf"/>
</dbReference>
<name>A0A938X7H0_9FIRM</name>
<dbReference type="AlphaFoldDB" id="A0A938X7H0"/>
<dbReference type="NCBIfam" id="TIGR01509">
    <property type="entry name" value="HAD-SF-IA-v3"/>
    <property type="match status" value="1"/>
</dbReference>
<dbReference type="Proteomes" id="UP000774750">
    <property type="component" value="Unassembled WGS sequence"/>
</dbReference>
<dbReference type="CDD" id="cd07505">
    <property type="entry name" value="HAD_BPGM-like"/>
    <property type="match status" value="1"/>
</dbReference>
<dbReference type="PRINTS" id="PR00413">
    <property type="entry name" value="HADHALOGNASE"/>
</dbReference>
<dbReference type="Pfam" id="PF13419">
    <property type="entry name" value="HAD_2"/>
    <property type="match status" value="1"/>
</dbReference>
<accession>A0A938X7H0</accession>
<dbReference type="SFLD" id="SFLDG01135">
    <property type="entry name" value="C1.5.6:_HAD__Beta-PGM__Phospha"/>
    <property type="match status" value="1"/>
</dbReference>
<dbReference type="SFLD" id="SFLDS00003">
    <property type="entry name" value="Haloacid_Dehalogenase"/>
    <property type="match status" value="1"/>
</dbReference>